<dbReference type="Pfam" id="PF10152">
    <property type="entry name" value="CCDC53"/>
    <property type="match status" value="1"/>
</dbReference>
<sequence length="529" mass="60222">MGLEKAKGAILECGGSGSSDPTEEEVVVQEVLQERDEAYQKLLEIEQFSERLLSEFSKLETEFELEKTCRQQAEVYAAQMKKENKQLKRFSMHVLPMLNEAPEDILDVLWENDTPSDPVHETQQSSRSERDRWMDTSPQEQMGNRDFSKLLEDNKKLNVQVEELQSQIQHLNGQVEEDRSEKISLQSIIETYQRAFKKFNRVSQMVIQEHNDLVQKLETEQDLRQHAEVFAHKMLRKQQQVNRQSMIFLKTVESNAPLLQALEEIANMTKALEDAKQEHQAKIMVLEEAQLEGKHLQEKLEIIQAELNGTKGEKCEIENRLRQAEKRNGALEEKIKILEEKLKAAETLSTEQNNSTVVQDDPTPPPPQPPPPPPPPPVPPPPPNTLEDPLSLIKQRRGRREMKPEQGNDVSSDGKAQAVKEMMDRIKSGVVLRPARKDPQGQCMAATKRKSAINELQGILVSMKTPHRNTHCHLKASQKIKDSQLESILQRRRKISDVTLAAQSSSLSRAAVETQEQADSKQGKNLPVP</sequence>
<evidence type="ECO:0000256" key="2">
    <source>
        <dbReference type="SAM" id="MobiDB-lite"/>
    </source>
</evidence>
<feature type="compositionally biased region" description="Pro residues" evidence="2">
    <location>
        <begin position="362"/>
        <end position="384"/>
    </location>
</feature>
<dbReference type="Proteomes" id="UP000515159">
    <property type="component" value="Chromosome 1"/>
</dbReference>
<keyword evidence="3" id="KW-1185">Reference proteome</keyword>
<dbReference type="InterPro" id="IPR024849">
    <property type="entry name" value="Shootin-1"/>
</dbReference>
<evidence type="ECO:0000313" key="3">
    <source>
        <dbReference type="Proteomes" id="UP000515159"/>
    </source>
</evidence>
<dbReference type="GO" id="GO:0044295">
    <property type="term" value="C:axonal growth cone"/>
    <property type="evidence" value="ECO:0007669"/>
    <property type="project" value="TreeGrafter"/>
</dbReference>
<evidence type="ECO:0000256" key="1">
    <source>
        <dbReference type="SAM" id="Coils"/>
    </source>
</evidence>
<dbReference type="KEGG" id="gsh:117367354"/>
<organism evidence="3 4">
    <name type="scientific">Geotrypetes seraphini</name>
    <name type="common">Gaboon caecilian</name>
    <name type="synonym">Caecilia seraphini</name>
    <dbReference type="NCBI Taxonomy" id="260995"/>
    <lineage>
        <taxon>Eukaryota</taxon>
        <taxon>Metazoa</taxon>
        <taxon>Chordata</taxon>
        <taxon>Craniata</taxon>
        <taxon>Vertebrata</taxon>
        <taxon>Euteleostomi</taxon>
        <taxon>Amphibia</taxon>
        <taxon>Gymnophiona</taxon>
        <taxon>Geotrypetes</taxon>
    </lineage>
</organism>
<name>A0A6P8SKE7_GEOSA</name>
<feature type="coiled-coil region" evidence="1">
    <location>
        <begin position="147"/>
        <end position="181"/>
    </location>
</feature>
<feature type="compositionally biased region" description="Low complexity" evidence="2">
    <location>
        <begin position="500"/>
        <end position="511"/>
    </location>
</feature>
<gene>
    <name evidence="4" type="primary">LOC117367354</name>
</gene>
<keyword evidence="1" id="KW-0175">Coiled coil</keyword>
<dbReference type="GO" id="GO:0071203">
    <property type="term" value="C:WASH complex"/>
    <property type="evidence" value="ECO:0007669"/>
    <property type="project" value="InterPro"/>
</dbReference>
<feature type="region of interest" description="Disordered" evidence="2">
    <location>
        <begin position="500"/>
        <end position="529"/>
    </location>
</feature>
<protein>
    <submittedName>
        <fullName evidence="4">Shootin-1-like</fullName>
    </submittedName>
</protein>
<feature type="compositionally biased region" description="Polar residues" evidence="2">
    <location>
        <begin position="347"/>
        <end position="358"/>
    </location>
</feature>
<feature type="region of interest" description="Disordered" evidence="2">
    <location>
        <begin position="111"/>
        <end position="142"/>
    </location>
</feature>
<dbReference type="GO" id="GO:2001224">
    <property type="term" value="P:positive regulation of neuron migration"/>
    <property type="evidence" value="ECO:0007669"/>
    <property type="project" value="TreeGrafter"/>
</dbReference>
<dbReference type="InParanoid" id="A0A6P8SKE7"/>
<dbReference type="OrthoDB" id="6111338at2759"/>
<proteinExistence type="predicted"/>
<dbReference type="PANTHER" id="PTHR46606:SF1">
    <property type="entry name" value="SHOOTIN-1"/>
    <property type="match status" value="1"/>
</dbReference>
<dbReference type="AlphaFoldDB" id="A0A6P8SKE7"/>
<dbReference type="GO" id="GO:0031252">
    <property type="term" value="C:cell leading edge"/>
    <property type="evidence" value="ECO:0007669"/>
    <property type="project" value="TreeGrafter"/>
</dbReference>
<dbReference type="InterPro" id="IPR019309">
    <property type="entry name" value="WASHC3"/>
</dbReference>
<reference evidence="4" key="1">
    <citation type="submission" date="2025-08" db="UniProtKB">
        <authorList>
            <consortium name="RefSeq"/>
        </authorList>
    </citation>
    <scope>IDENTIFICATION</scope>
</reference>
<dbReference type="PANTHER" id="PTHR46606">
    <property type="entry name" value="SHOOTIN-1"/>
    <property type="match status" value="1"/>
</dbReference>
<dbReference type="RefSeq" id="XP_033815686.1">
    <property type="nucleotide sequence ID" value="XM_033959795.1"/>
</dbReference>
<dbReference type="GeneID" id="117367354"/>
<accession>A0A6P8SKE7</accession>
<feature type="region of interest" description="Disordered" evidence="2">
    <location>
        <begin position="346"/>
        <end position="416"/>
    </location>
</feature>
<dbReference type="GO" id="GO:0048812">
    <property type="term" value="P:neuron projection morphogenesis"/>
    <property type="evidence" value="ECO:0007669"/>
    <property type="project" value="TreeGrafter"/>
</dbReference>
<evidence type="ECO:0000313" key="4">
    <source>
        <dbReference type="RefSeq" id="XP_033815686.1"/>
    </source>
</evidence>
<feature type="region of interest" description="Disordered" evidence="2">
    <location>
        <begin position="1"/>
        <end position="23"/>
    </location>
</feature>